<keyword evidence="11" id="KW-0472">Membrane</keyword>
<dbReference type="SMART" id="SM00387">
    <property type="entry name" value="HATPase_c"/>
    <property type="match status" value="1"/>
</dbReference>
<feature type="modified residue" description="4-aspartylphosphate" evidence="12">
    <location>
        <position position="55"/>
    </location>
</feature>
<dbReference type="PROSITE" id="PS50110">
    <property type="entry name" value="RESPONSE_REGULATORY"/>
    <property type="match status" value="2"/>
</dbReference>
<dbReference type="PRINTS" id="PR00344">
    <property type="entry name" value="BCTRLSENSOR"/>
</dbReference>
<dbReference type="CDD" id="cd00075">
    <property type="entry name" value="HATPase"/>
    <property type="match status" value="1"/>
</dbReference>
<dbReference type="SUPFAM" id="SSF47384">
    <property type="entry name" value="Homodimeric domain of signal transducing histidine kinase"/>
    <property type="match status" value="1"/>
</dbReference>
<dbReference type="AlphaFoldDB" id="A0A1T4WBB7"/>
<dbReference type="Proteomes" id="UP000190027">
    <property type="component" value="Unassembled WGS sequence"/>
</dbReference>
<dbReference type="PANTHER" id="PTHR43547:SF2">
    <property type="entry name" value="HYBRID SIGNAL TRANSDUCTION HISTIDINE KINASE C"/>
    <property type="match status" value="1"/>
</dbReference>
<accession>A0A1T4WBB7</accession>
<proteinExistence type="predicted"/>
<dbReference type="FunFam" id="3.30.565.10:FF:000023">
    <property type="entry name" value="PAS domain-containing sensor histidine kinase"/>
    <property type="match status" value="1"/>
</dbReference>
<dbReference type="GO" id="GO:0005524">
    <property type="term" value="F:ATP binding"/>
    <property type="evidence" value="ECO:0007669"/>
    <property type="project" value="UniProtKB-KW"/>
</dbReference>
<dbReference type="InterPro" id="IPR036097">
    <property type="entry name" value="HisK_dim/P_sf"/>
</dbReference>
<dbReference type="Pfam" id="PF00512">
    <property type="entry name" value="HisKA"/>
    <property type="match status" value="1"/>
</dbReference>
<dbReference type="GO" id="GO:0000155">
    <property type="term" value="F:phosphorelay sensor kinase activity"/>
    <property type="evidence" value="ECO:0007669"/>
    <property type="project" value="InterPro"/>
</dbReference>
<dbReference type="Pfam" id="PF00072">
    <property type="entry name" value="Response_reg"/>
    <property type="match status" value="1"/>
</dbReference>
<sequence length="484" mass="53829">MSVPNILIIEDSRSAQAELVRRIERDLCFNAHAVGTLAEGREALARGGWFLAVADLGLPDSPDGSVVDAVLEHDLPCLVFTSDVSPETRKRILAKNVTDYVVKNRHAVDNLVAAIGRLHRIQGHKALVVDDSRSMRRYLGNLLSLHLLDVTEAESGEEALEILEKDPDYLLALVDYELEGMDGVELTVKIRARQELKDLGVIGVSSFDKEPLSVRFIKNGANDFLRKPFEREELQARMFQLVDSMERQRRLRELDELKNRLLGMAAHDLRNPINAVNGFATILLQTAQKALDENQRKMLEYIQISGWQMNALVSDLLDISVIESGRLELICRPEDLATLAEERVDIARLVADEKNIRIETDLDESVEAMVDRRRIGQVIDNLLTNAIKFSSGNSTVTVRLWGLDSGICFSVQDQGPGIPPKEKDKLFLSFQKLSNRPTAGEVSTGLGLAIVKKIVEAHRGKVQVQSEPGQGACFTVCLPVEPNC</sequence>
<protein>
    <recommendedName>
        <fullName evidence="3">histidine kinase</fullName>
        <ecNumber evidence="3">2.7.13.3</ecNumber>
    </recommendedName>
</protein>
<keyword evidence="10" id="KW-0902">Two-component regulatory system</keyword>
<dbReference type="OrthoDB" id="5342753at2"/>
<keyword evidence="16" id="KW-1185">Reference proteome</keyword>
<dbReference type="PROSITE" id="PS50109">
    <property type="entry name" value="HIS_KIN"/>
    <property type="match status" value="1"/>
</dbReference>
<feature type="domain" description="Response regulatory" evidence="14">
    <location>
        <begin position="5"/>
        <end position="118"/>
    </location>
</feature>
<keyword evidence="4" id="KW-1003">Cell membrane</keyword>
<evidence type="ECO:0000256" key="11">
    <source>
        <dbReference type="ARBA" id="ARBA00023136"/>
    </source>
</evidence>
<evidence type="ECO:0000313" key="15">
    <source>
        <dbReference type="EMBL" id="SKA74582.1"/>
    </source>
</evidence>
<keyword evidence="9" id="KW-0067">ATP-binding</keyword>
<dbReference type="InterPro" id="IPR036890">
    <property type="entry name" value="HATPase_C_sf"/>
</dbReference>
<evidence type="ECO:0000256" key="8">
    <source>
        <dbReference type="ARBA" id="ARBA00022777"/>
    </source>
</evidence>
<evidence type="ECO:0000256" key="12">
    <source>
        <dbReference type="PROSITE-ProRule" id="PRU00169"/>
    </source>
</evidence>
<comment type="catalytic activity">
    <reaction evidence="1">
        <text>ATP + protein L-histidine = ADP + protein N-phospho-L-histidine.</text>
        <dbReference type="EC" id="2.7.13.3"/>
    </reaction>
</comment>
<dbReference type="InterPro" id="IPR005467">
    <property type="entry name" value="His_kinase_dom"/>
</dbReference>
<name>A0A1T4WBB7_9BACT</name>
<dbReference type="GO" id="GO:0005886">
    <property type="term" value="C:plasma membrane"/>
    <property type="evidence" value="ECO:0007669"/>
    <property type="project" value="UniProtKB-SubCell"/>
</dbReference>
<reference evidence="15 16" key="1">
    <citation type="submission" date="2017-02" db="EMBL/GenBank/DDBJ databases">
        <authorList>
            <person name="Peterson S.W."/>
        </authorList>
    </citation>
    <scope>NUCLEOTIDE SEQUENCE [LARGE SCALE GENOMIC DNA]</scope>
    <source>
        <strain evidence="15 16">DSM 16080</strain>
    </source>
</reference>
<dbReference type="Gene3D" id="3.40.50.2300">
    <property type="match status" value="2"/>
</dbReference>
<evidence type="ECO:0000256" key="2">
    <source>
        <dbReference type="ARBA" id="ARBA00004236"/>
    </source>
</evidence>
<dbReference type="InterPro" id="IPR003594">
    <property type="entry name" value="HATPase_dom"/>
</dbReference>
<dbReference type="SMART" id="SM00448">
    <property type="entry name" value="REC"/>
    <property type="match status" value="2"/>
</dbReference>
<evidence type="ECO:0000256" key="3">
    <source>
        <dbReference type="ARBA" id="ARBA00012438"/>
    </source>
</evidence>
<feature type="domain" description="Histidine kinase" evidence="13">
    <location>
        <begin position="264"/>
        <end position="482"/>
    </location>
</feature>
<keyword evidence="5 12" id="KW-0597">Phosphoprotein</keyword>
<dbReference type="STRING" id="1121449.SAMN02745704_00708"/>
<keyword evidence="6" id="KW-0808">Transferase</keyword>
<dbReference type="Gene3D" id="3.30.565.10">
    <property type="entry name" value="Histidine kinase-like ATPase, C-terminal domain"/>
    <property type="match status" value="1"/>
</dbReference>
<keyword evidence="7" id="KW-0547">Nucleotide-binding</keyword>
<organism evidence="15 16">
    <name type="scientific">Paucidesulfovibrio gracilis DSM 16080</name>
    <dbReference type="NCBI Taxonomy" id="1121449"/>
    <lineage>
        <taxon>Bacteria</taxon>
        <taxon>Pseudomonadati</taxon>
        <taxon>Thermodesulfobacteriota</taxon>
        <taxon>Desulfovibrionia</taxon>
        <taxon>Desulfovibrionales</taxon>
        <taxon>Desulfovibrionaceae</taxon>
        <taxon>Paucidesulfovibrio</taxon>
    </lineage>
</organism>
<evidence type="ECO:0000256" key="5">
    <source>
        <dbReference type="ARBA" id="ARBA00022553"/>
    </source>
</evidence>
<dbReference type="EMBL" id="FUYC01000002">
    <property type="protein sequence ID" value="SKA74582.1"/>
    <property type="molecule type" value="Genomic_DNA"/>
</dbReference>
<dbReference type="Pfam" id="PF02518">
    <property type="entry name" value="HATPase_c"/>
    <property type="match status" value="1"/>
</dbReference>
<evidence type="ECO:0000256" key="1">
    <source>
        <dbReference type="ARBA" id="ARBA00000085"/>
    </source>
</evidence>
<gene>
    <name evidence="15" type="ORF">SAMN02745704_00708</name>
</gene>
<dbReference type="SMART" id="SM00388">
    <property type="entry name" value="HisKA"/>
    <property type="match status" value="1"/>
</dbReference>
<feature type="domain" description="Response regulatory" evidence="14">
    <location>
        <begin position="125"/>
        <end position="242"/>
    </location>
</feature>
<dbReference type="InterPro" id="IPR004358">
    <property type="entry name" value="Sig_transdc_His_kin-like_C"/>
</dbReference>
<dbReference type="InterPro" id="IPR003661">
    <property type="entry name" value="HisK_dim/P_dom"/>
</dbReference>
<evidence type="ECO:0000256" key="7">
    <source>
        <dbReference type="ARBA" id="ARBA00022741"/>
    </source>
</evidence>
<dbReference type="InterPro" id="IPR001789">
    <property type="entry name" value="Sig_transdc_resp-reg_receiver"/>
</dbReference>
<evidence type="ECO:0000256" key="10">
    <source>
        <dbReference type="ARBA" id="ARBA00023012"/>
    </source>
</evidence>
<evidence type="ECO:0000259" key="13">
    <source>
        <dbReference type="PROSITE" id="PS50109"/>
    </source>
</evidence>
<dbReference type="CDD" id="cd00082">
    <property type="entry name" value="HisKA"/>
    <property type="match status" value="1"/>
</dbReference>
<keyword evidence="8 15" id="KW-0418">Kinase</keyword>
<dbReference type="InterPro" id="IPR011006">
    <property type="entry name" value="CheY-like_superfamily"/>
</dbReference>
<evidence type="ECO:0000256" key="6">
    <source>
        <dbReference type="ARBA" id="ARBA00022679"/>
    </source>
</evidence>
<evidence type="ECO:0000256" key="9">
    <source>
        <dbReference type="ARBA" id="ARBA00022840"/>
    </source>
</evidence>
<dbReference type="SUPFAM" id="SSF52172">
    <property type="entry name" value="CheY-like"/>
    <property type="match status" value="2"/>
</dbReference>
<dbReference type="Gene3D" id="1.10.287.130">
    <property type="match status" value="1"/>
</dbReference>
<evidence type="ECO:0000313" key="16">
    <source>
        <dbReference type="Proteomes" id="UP000190027"/>
    </source>
</evidence>
<dbReference type="EC" id="2.7.13.3" evidence="3"/>
<comment type="subcellular location">
    <subcellularLocation>
        <location evidence="2">Cell membrane</location>
    </subcellularLocation>
</comment>
<evidence type="ECO:0000256" key="4">
    <source>
        <dbReference type="ARBA" id="ARBA00022475"/>
    </source>
</evidence>
<feature type="modified residue" description="4-aspartylphosphate" evidence="12">
    <location>
        <position position="175"/>
    </location>
</feature>
<evidence type="ECO:0000259" key="14">
    <source>
        <dbReference type="PROSITE" id="PS50110"/>
    </source>
</evidence>
<dbReference type="RefSeq" id="WP_078716270.1">
    <property type="nucleotide sequence ID" value="NZ_FUYC01000002.1"/>
</dbReference>
<dbReference type="SUPFAM" id="SSF55874">
    <property type="entry name" value="ATPase domain of HSP90 chaperone/DNA topoisomerase II/histidine kinase"/>
    <property type="match status" value="1"/>
</dbReference>
<dbReference type="PANTHER" id="PTHR43547">
    <property type="entry name" value="TWO-COMPONENT HISTIDINE KINASE"/>
    <property type="match status" value="1"/>
</dbReference>